<evidence type="ECO:0000313" key="4">
    <source>
        <dbReference type="EMBL" id="BDQ37057.1"/>
    </source>
</evidence>
<organism evidence="4 5">
    <name type="scientific">Pseudodesulfovibrio nedwellii</name>
    <dbReference type="NCBI Taxonomy" id="2973072"/>
    <lineage>
        <taxon>Bacteria</taxon>
        <taxon>Pseudomonadati</taxon>
        <taxon>Thermodesulfobacteriota</taxon>
        <taxon>Desulfovibrionia</taxon>
        <taxon>Desulfovibrionales</taxon>
        <taxon>Desulfovibrionaceae</taxon>
    </lineage>
</organism>
<name>A0ABM8AZU2_9BACT</name>
<evidence type="ECO:0000256" key="1">
    <source>
        <dbReference type="ARBA" id="ARBA00022741"/>
    </source>
</evidence>
<dbReference type="InterPro" id="IPR025662">
    <property type="entry name" value="Sigma_54_int_dom_ATP-bd_1"/>
</dbReference>
<gene>
    <name evidence="4" type="ORF">SYK_14170</name>
</gene>
<dbReference type="PANTHER" id="PTHR32071:SF57">
    <property type="entry name" value="C4-DICARBOXYLATE TRANSPORT TRANSCRIPTIONAL REGULATORY PROTEIN DCTD"/>
    <property type="match status" value="1"/>
</dbReference>
<sequence>MARLILSHVMDSILRAIAQEEELRRLRVSPGGEVHFCGIVGSHPSMQRIYSLIENAGPSDATVLIQGESGTGKELVAHALHEKSLRASKPFVVINCAAYPETLIESELFGYEKGSFTGAIKTKKGRFEQAEGGTVFLDEIGEIPHSTQVKLLRVLQDHQFERLGSDHTIKGDIRIIAVTNRNLEKEAKTGNFREDLFYRLNVIPVELPPYENAKAT</sequence>
<keyword evidence="2" id="KW-0067">ATP-binding</keyword>
<dbReference type="InterPro" id="IPR025943">
    <property type="entry name" value="Sigma_54_int_dom_ATP-bd_2"/>
</dbReference>
<dbReference type="Proteomes" id="UP001317742">
    <property type="component" value="Chromosome"/>
</dbReference>
<dbReference type="SMART" id="SM00382">
    <property type="entry name" value="AAA"/>
    <property type="match status" value="1"/>
</dbReference>
<dbReference type="PANTHER" id="PTHR32071">
    <property type="entry name" value="TRANSCRIPTIONAL REGULATORY PROTEIN"/>
    <property type="match status" value="1"/>
</dbReference>
<keyword evidence="1" id="KW-0547">Nucleotide-binding</keyword>
<dbReference type="SUPFAM" id="SSF52540">
    <property type="entry name" value="P-loop containing nucleoside triphosphate hydrolases"/>
    <property type="match status" value="1"/>
</dbReference>
<dbReference type="PROSITE" id="PS50045">
    <property type="entry name" value="SIGMA54_INTERACT_4"/>
    <property type="match status" value="1"/>
</dbReference>
<feature type="domain" description="Sigma-54 factor interaction" evidence="3">
    <location>
        <begin position="39"/>
        <end position="216"/>
    </location>
</feature>
<keyword evidence="5" id="KW-1185">Reference proteome</keyword>
<dbReference type="PROSITE" id="PS00676">
    <property type="entry name" value="SIGMA54_INTERACT_2"/>
    <property type="match status" value="1"/>
</dbReference>
<evidence type="ECO:0000256" key="2">
    <source>
        <dbReference type="ARBA" id="ARBA00022840"/>
    </source>
</evidence>
<dbReference type="EMBL" id="AP026709">
    <property type="protein sequence ID" value="BDQ37057.1"/>
    <property type="molecule type" value="Genomic_DNA"/>
</dbReference>
<dbReference type="Pfam" id="PF00158">
    <property type="entry name" value="Sigma54_activat"/>
    <property type="match status" value="1"/>
</dbReference>
<dbReference type="InterPro" id="IPR002078">
    <property type="entry name" value="Sigma_54_int"/>
</dbReference>
<evidence type="ECO:0000259" key="3">
    <source>
        <dbReference type="PROSITE" id="PS50045"/>
    </source>
</evidence>
<dbReference type="Gene3D" id="3.40.50.300">
    <property type="entry name" value="P-loop containing nucleotide triphosphate hydrolases"/>
    <property type="match status" value="1"/>
</dbReference>
<dbReference type="CDD" id="cd00009">
    <property type="entry name" value="AAA"/>
    <property type="match status" value="1"/>
</dbReference>
<proteinExistence type="predicted"/>
<dbReference type="PROSITE" id="PS00675">
    <property type="entry name" value="SIGMA54_INTERACT_1"/>
    <property type="match status" value="1"/>
</dbReference>
<protein>
    <recommendedName>
        <fullName evidence="3">Sigma-54 factor interaction domain-containing protein</fullName>
    </recommendedName>
</protein>
<reference evidence="4 5" key="1">
    <citation type="submission" date="2022-08" db="EMBL/GenBank/DDBJ databases">
        <title>Genome Sequence of the sulphate-reducing bacterium, Pseudodesulfovibrio sp. SYK.</title>
        <authorList>
            <person name="Kondo R."/>
            <person name="Kataoka T."/>
        </authorList>
    </citation>
    <scope>NUCLEOTIDE SEQUENCE [LARGE SCALE GENOMIC DNA]</scope>
    <source>
        <strain evidence="4 5">SYK</strain>
    </source>
</reference>
<dbReference type="InterPro" id="IPR027417">
    <property type="entry name" value="P-loop_NTPase"/>
</dbReference>
<accession>A0ABM8AZU2</accession>
<dbReference type="InterPro" id="IPR003593">
    <property type="entry name" value="AAA+_ATPase"/>
</dbReference>
<evidence type="ECO:0000313" key="5">
    <source>
        <dbReference type="Proteomes" id="UP001317742"/>
    </source>
</evidence>